<evidence type="ECO:0000313" key="22">
    <source>
        <dbReference type="Proteomes" id="UP000056750"/>
    </source>
</evidence>
<comment type="function">
    <text evidence="12">Cytochrome bo(3) ubiquinol terminal oxidase is the component of the aerobic respiratory chain of E.coli that predominates when cells are grown at high aeration. Has proton pump activity across the membrane in addition to electron transfer, pumping 2 protons/electron.</text>
</comment>
<feature type="transmembrane region" description="Helical" evidence="18">
    <location>
        <begin position="69"/>
        <end position="92"/>
    </location>
</feature>
<feature type="transmembrane region" description="Helical" evidence="18">
    <location>
        <begin position="35"/>
        <end position="57"/>
    </location>
</feature>
<proteinExistence type="inferred from homology"/>
<dbReference type="GO" id="GO:0009486">
    <property type="term" value="F:cytochrome bo3 ubiquinol oxidase activity"/>
    <property type="evidence" value="ECO:0007669"/>
    <property type="project" value="InterPro"/>
</dbReference>
<dbReference type="InterPro" id="IPR013833">
    <property type="entry name" value="Cyt_c_oxidase_su3_a-hlx"/>
</dbReference>
<evidence type="ECO:0000256" key="3">
    <source>
        <dbReference type="ARBA" id="ARBA00011700"/>
    </source>
</evidence>
<dbReference type="EMBL" id="JAUOQI010000006">
    <property type="protein sequence ID" value="MDO6577962.1"/>
    <property type="molecule type" value="Genomic_DNA"/>
</dbReference>
<evidence type="ECO:0000256" key="15">
    <source>
        <dbReference type="ARBA" id="ARBA00032189"/>
    </source>
</evidence>
<evidence type="ECO:0000256" key="17">
    <source>
        <dbReference type="RuleBase" id="RU003376"/>
    </source>
</evidence>
<gene>
    <name evidence="21" type="primary">cyoC</name>
    <name evidence="20" type="ORF">AVL57_15585</name>
    <name evidence="21" type="ORF">Q4527_11190</name>
</gene>
<dbReference type="PANTHER" id="PTHR11403:SF2">
    <property type="entry name" value="CYTOCHROME BO(3) UBIQUINOL OXIDASE SUBUNIT 3"/>
    <property type="match status" value="1"/>
</dbReference>
<dbReference type="GO" id="GO:0005886">
    <property type="term" value="C:plasma membrane"/>
    <property type="evidence" value="ECO:0007669"/>
    <property type="project" value="UniProtKB-SubCell"/>
</dbReference>
<evidence type="ECO:0000256" key="2">
    <source>
        <dbReference type="ARBA" id="ARBA00010581"/>
    </source>
</evidence>
<organism evidence="21 23">
    <name type="scientific">Alteromonas stellipolaris</name>
    <dbReference type="NCBI Taxonomy" id="233316"/>
    <lineage>
        <taxon>Bacteria</taxon>
        <taxon>Pseudomonadati</taxon>
        <taxon>Pseudomonadota</taxon>
        <taxon>Gammaproteobacteria</taxon>
        <taxon>Alteromonadales</taxon>
        <taxon>Alteromonadaceae</taxon>
        <taxon>Alteromonas/Salinimonas group</taxon>
        <taxon>Alteromonas</taxon>
    </lineage>
</organism>
<dbReference type="KEGG" id="asq:AVL57_15585"/>
<evidence type="ECO:0000313" key="20">
    <source>
        <dbReference type="EMBL" id="AMJ75258.1"/>
    </source>
</evidence>
<evidence type="ECO:0000256" key="10">
    <source>
        <dbReference type="ARBA" id="ARBA00023002"/>
    </source>
</evidence>
<evidence type="ECO:0000256" key="18">
    <source>
        <dbReference type="SAM" id="Phobius"/>
    </source>
</evidence>
<dbReference type="NCBIfam" id="TIGR02842">
    <property type="entry name" value="CyoC"/>
    <property type="match status" value="1"/>
</dbReference>
<dbReference type="Proteomes" id="UP001170717">
    <property type="component" value="Unassembled WGS sequence"/>
</dbReference>
<evidence type="ECO:0000313" key="21">
    <source>
        <dbReference type="EMBL" id="MDO6577962.1"/>
    </source>
</evidence>
<comment type="similarity">
    <text evidence="2 17">Belongs to the cytochrome c oxidase subunit 3 family.</text>
</comment>
<evidence type="ECO:0000256" key="6">
    <source>
        <dbReference type="ARBA" id="ARBA00022475"/>
    </source>
</evidence>
<dbReference type="GO" id="GO:0004129">
    <property type="term" value="F:cytochrome-c oxidase activity"/>
    <property type="evidence" value="ECO:0007669"/>
    <property type="project" value="InterPro"/>
</dbReference>
<evidence type="ECO:0000256" key="7">
    <source>
        <dbReference type="ARBA" id="ARBA00022692"/>
    </source>
</evidence>
<comment type="subcellular location">
    <subcellularLocation>
        <location evidence="1 17">Cell membrane</location>
        <topology evidence="1 17">Multi-pass membrane protein</topology>
    </subcellularLocation>
</comment>
<keyword evidence="22" id="KW-1185">Reference proteome</keyword>
<evidence type="ECO:0000256" key="16">
    <source>
        <dbReference type="ARBA" id="ARBA00032717"/>
    </source>
</evidence>
<comment type="subunit">
    <text evidence="3">Heterooctamer of two A chains, two B chains, two C chains and two D chains.</text>
</comment>
<keyword evidence="7 17" id="KW-0812">Transmembrane</keyword>
<dbReference type="Gene3D" id="1.20.120.80">
    <property type="entry name" value="Cytochrome c oxidase, subunit III, four-helix bundle"/>
    <property type="match status" value="1"/>
</dbReference>
<dbReference type="EMBL" id="CP013926">
    <property type="protein sequence ID" value="AMJ75258.1"/>
    <property type="molecule type" value="Genomic_DNA"/>
</dbReference>
<dbReference type="PANTHER" id="PTHR11403">
    <property type="entry name" value="CYTOCHROME C OXIDASE SUBUNIT III"/>
    <property type="match status" value="1"/>
</dbReference>
<dbReference type="Proteomes" id="UP000056750">
    <property type="component" value="Chromosome"/>
</dbReference>
<evidence type="ECO:0000256" key="13">
    <source>
        <dbReference type="ARBA" id="ARBA00030072"/>
    </source>
</evidence>
<dbReference type="InterPro" id="IPR024791">
    <property type="entry name" value="Cyt_c/ubiquinol_Oxase_su3"/>
</dbReference>
<reference evidence="20 22" key="1">
    <citation type="submission" date="2015-12" db="EMBL/GenBank/DDBJ databases">
        <title>Intraspecies pangenome expansion in the marine bacterium Alteromonas.</title>
        <authorList>
            <person name="Lopez-Perez M."/>
            <person name="Rodriguez-Valera F."/>
        </authorList>
    </citation>
    <scope>NUCLEOTIDE SEQUENCE [LARGE SCALE GENOMIC DNA]</scope>
    <source>
        <strain evidence="20 22">LMG 21861</strain>
    </source>
</reference>
<dbReference type="AlphaFoldDB" id="A0AAW7Z3P0"/>
<evidence type="ECO:0000256" key="11">
    <source>
        <dbReference type="ARBA" id="ARBA00023136"/>
    </source>
</evidence>
<protein>
    <recommendedName>
        <fullName evidence="4">Cytochrome bo(3) ubiquinol oxidase subunit 3</fullName>
    </recommendedName>
    <alternativeName>
        <fullName evidence="15">Cytochrome o ubiquinol oxidase subunit 3</fullName>
    </alternativeName>
    <alternativeName>
        <fullName evidence="13">Oxidase bo(3) subunit 3</fullName>
    </alternativeName>
    <alternativeName>
        <fullName evidence="16">Ubiquinol oxidase polypeptide III</fullName>
    </alternativeName>
    <alternativeName>
        <fullName evidence="14">Ubiquinol oxidase subunit 3</fullName>
    </alternativeName>
</protein>
<dbReference type="CDD" id="cd02863">
    <property type="entry name" value="Ubiquinol_oxidase_III"/>
    <property type="match status" value="1"/>
</dbReference>
<reference evidence="21" key="2">
    <citation type="submission" date="2023-07" db="EMBL/GenBank/DDBJ databases">
        <title>Genome content predicts the carbon catabolic preferences of heterotrophic bacteria.</title>
        <authorList>
            <person name="Gralka M."/>
        </authorList>
    </citation>
    <scope>NUCLEOTIDE SEQUENCE</scope>
    <source>
        <strain evidence="21">F2M12</strain>
    </source>
</reference>
<keyword evidence="8" id="KW-0249">Electron transport</keyword>
<sequence>MSALANDIAQDIHEEQALESGHSHEHHESNTVFGFWLYLMTDCLLFASFFATYAVLFMNTAGGVSGKDIFELNFVAVETAALLVSSITFGFAMICAHKQNKRGALAWLAITWVLGATFIGMEVYEFHHLIVHGNGPQESAFLTAFFSLVGLHGIHVTSGLIWMTILFIEVSRRGLPEKTVTRLSCLSLFWHFLDIVWICVFTVVYLMGAM</sequence>
<dbReference type="FunFam" id="1.20.120.80:FF:000001">
    <property type="entry name" value="Cytochrome (Ubi)quinol oxidase subunit III"/>
    <property type="match status" value="1"/>
</dbReference>
<dbReference type="Pfam" id="PF00510">
    <property type="entry name" value="COX3"/>
    <property type="match status" value="1"/>
</dbReference>
<evidence type="ECO:0000259" key="19">
    <source>
        <dbReference type="PROSITE" id="PS50253"/>
    </source>
</evidence>
<dbReference type="InterPro" id="IPR035973">
    <property type="entry name" value="Cyt_c_oxidase_su3-like_sf"/>
</dbReference>
<feature type="transmembrane region" description="Helical" evidence="18">
    <location>
        <begin position="104"/>
        <end position="124"/>
    </location>
</feature>
<dbReference type="SUPFAM" id="SSF81452">
    <property type="entry name" value="Cytochrome c oxidase subunit III-like"/>
    <property type="match status" value="1"/>
</dbReference>
<dbReference type="InterPro" id="IPR014206">
    <property type="entry name" value="Cyt_c_ubiqinol_oxidase_su3"/>
</dbReference>
<accession>A0AAW7Z3P0</accession>
<evidence type="ECO:0000256" key="8">
    <source>
        <dbReference type="ARBA" id="ARBA00022982"/>
    </source>
</evidence>
<feature type="transmembrane region" description="Helical" evidence="18">
    <location>
        <begin position="188"/>
        <end position="208"/>
    </location>
</feature>
<keyword evidence="11 18" id="KW-0472">Membrane</keyword>
<evidence type="ECO:0000313" key="23">
    <source>
        <dbReference type="Proteomes" id="UP001170717"/>
    </source>
</evidence>
<dbReference type="GO" id="GO:0019646">
    <property type="term" value="P:aerobic electron transport chain"/>
    <property type="evidence" value="ECO:0007669"/>
    <property type="project" value="InterPro"/>
</dbReference>
<evidence type="ECO:0000256" key="1">
    <source>
        <dbReference type="ARBA" id="ARBA00004651"/>
    </source>
</evidence>
<evidence type="ECO:0000256" key="14">
    <source>
        <dbReference type="ARBA" id="ARBA00031884"/>
    </source>
</evidence>
<keyword evidence="9 18" id="KW-1133">Transmembrane helix</keyword>
<evidence type="ECO:0000256" key="12">
    <source>
        <dbReference type="ARBA" id="ARBA00025694"/>
    </source>
</evidence>
<dbReference type="InterPro" id="IPR033946">
    <property type="entry name" value="Ubiquinol_oxase_su3_dom"/>
</dbReference>
<feature type="domain" description="Heme-copper oxidase subunit III family profile" evidence="19">
    <location>
        <begin position="1"/>
        <end position="209"/>
    </location>
</feature>
<name>A0AAW7Z3P0_9ALTE</name>
<keyword evidence="10" id="KW-0560">Oxidoreductase</keyword>
<evidence type="ECO:0000256" key="4">
    <source>
        <dbReference type="ARBA" id="ARBA00014687"/>
    </source>
</evidence>
<dbReference type="InterPro" id="IPR000298">
    <property type="entry name" value="Cyt_c_oxidase-like_su3"/>
</dbReference>
<keyword evidence="6" id="KW-1003">Cell membrane</keyword>
<keyword evidence="5" id="KW-0813">Transport</keyword>
<evidence type="ECO:0000256" key="5">
    <source>
        <dbReference type="ARBA" id="ARBA00022448"/>
    </source>
</evidence>
<evidence type="ECO:0000256" key="9">
    <source>
        <dbReference type="ARBA" id="ARBA00022989"/>
    </source>
</evidence>
<feature type="transmembrane region" description="Helical" evidence="18">
    <location>
        <begin position="144"/>
        <end position="168"/>
    </location>
</feature>
<dbReference type="RefSeq" id="WP_057790252.1">
    <property type="nucleotide sequence ID" value="NZ_CAXIBE010000052.1"/>
</dbReference>
<dbReference type="PROSITE" id="PS50253">
    <property type="entry name" value="COX3"/>
    <property type="match status" value="1"/>
</dbReference>